<keyword evidence="2" id="KW-1185">Reference proteome</keyword>
<comment type="caution">
    <text evidence="1">The sequence shown here is derived from an EMBL/GenBank/DDBJ whole genome shotgun (WGS) entry which is preliminary data.</text>
</comment>
<gene>
    <name evidence="1" type="ORF">L6452_19594</name>
</gene>
<name>A0ACB9B8H6_ARCLA</name>
<reference evidence="1 2" key="2">
    <citation type="journal article" date="2022" name="Mol. Ecol. Resour.">
        <title>The genomes of chicory, endive, great burdock and yacon provide insights into Asteraceae paleo-polyploidization history and plant inulin production.</title>
        <authorList>
            <person name="Fan W."/>
            <person name="Wang S."/>
            <person name="Wang H."/>
            <person name="Wang A."/>
            <person name="Jiang F."/>
            <person name="Liu H."/>
            <person name="Zhao H."/>
            <person name="Xu D."/>
            <person name="Zhang Y."/>
        </authorList>
    </citation>
    <scope>NUCLEOTIDE SEQUENCE [LARGE SCALE GENOMIC DNA]</scope>
    <source>
        <strain evidence="2">cv. Niubang</strain>
    </source>
</reference>
<dbReference type="Proteomes" id="UP001055879">
    <property type="component" value="Linkage Group LG06"/>
</dbReference>
<evidence type="ECO:0000313" key="1">
    <source>
        <dbReference type="EMBL" id="KAI3718712.1"/>
    </source>
</evidence>
<accession>A0ACB9B8H6</accession>
<protein>
    <submittedName>
        <fullName evidence="1">Uncharacterized protein</fullName>
    </submittedName>
</protein>
<organism evidence="1 2">
    <name type="scientific">Arctium lappa</name>
    <name type="common">Greater burdock</name>
    <name type="synonym">Lappa major</name>
    <dbReference type="NCBI Taxonomy" id="4217"/>
    <lineage>
        <taxon>Eukaryota</taxon>
        <taxon>Viridiplantae</taxon>
        <taxon>Streptophyta</taxon>
        <taxon>Embryophyta</taxon>
        <taxon>Tracheophyta</taxon>
        <taxon>Spermatophyta</taxon>
        <taxon>Magnoliopsida</taxon>
        <taxon>eudicotyledons</taxon>
        <taxon>Gunneridae</taxon>
        <taxon>Pentapetalae</taxon>
        <taxon>asterids</taxon>
        <taxon>campanulids</taxon>
        <taxon>Asterales</taxon>
        <taxon>Asteraceae</taxon>
        <taxon>Carduoideae</taxon>
        <taxon>Cardueae</taxon>
        <taxon>Arctiinae</taxon>
        <taxon>Arctium</taxon>
    </lineage>
</organism>
<dbReference type="EMBL" id="CM042052">
    <property type="protein sequence ID" value="KAI3718712.1"/>
    <property type="molecule type" value="Genomic_DNA"/>
</dbReference>
<sequence>MNDVKPGYVASNYNDDPAKDVANFTAHVIIMNHPGQSGNGSLALKYCTSHIAIKFAEPSTEGRMIRTKPMVVETFAEYLLWDVLLRGICVKLSLWCD</sequence>
<evidence type="ECO:0000313" key="2">
    <source>
        <dbReference type="Proteomes" id="UP001055879"/>
    </source>
</evidence>
<reference evidence="2" key="1">
    <citation type="journal article" date="2022" name="Mol. Ecol. Resour.">
        <title>The genomes of chicory, endive, great burdock and yacon provide insights into Asteraceae palaeo-polyploidization history and plant inulin production.</title>
        <authorList>
            <person name="Fan W."/>
            <person name="Wang S."/>
            <person name="Wang H."/>
            <person name="Wang A."/>
            <person name="Jiang F."/>
            <person name="Liu H."/>
            <person name="Zhao H."/>
            <person name="Xu D."/>
            <person name="Zhang Y."/>
        </authorList>
    </citation>
    <scope>NUCLEOTIDE SEQUENCE [LARGE SCALE GENOMIC DNA]</scope>
    <source>
        <strain evidence="2">cv. Niubang</strain>
    </source>
</reference>
<proteinExistence type="predicted"/>